<evidence type="ECO:0000256" key="1">
    <source>
        <dbReference type="SAM" id="MobiDB-lite"/>
    </source>
</evidence>
<protein>
    <submittedName>
        <fullName evidence="2">Uncharacterized protein</fullName>
    </submittedName>
</protein>
<feature type="region of interest" description="Disordered" evidence="1">
    <location>
        <begin position="51"/>
        <end position="74"/>
    </location>
</feature>
<dbReference type="EMBL" id="ACUX02000019">
    <property type="protein sequence ID" value="EEZ60492.1"/>
    <property type="molecule type" value="Genomic_DNA"/>
</dbReference>
<keyword evidence="3" id="KW-1185">Reference proteome</keyword>
<gene>
    <name evidence="2" type="ORF">HMPREF0762_01971</name>
</gene>
<evidence type="ECO:0000313" key="2">
    <source>
        <dbReference type="EMBL" id="EEZ60492.1"/>
    </source>
</evidence>
<proteinExistence type="predicted"/>
<comment type="caution">
    <text evidence="2">The sequence shown here is derived from an EMBL/GenBank/DDBJ whole genome shotgun (WGS) entry which is preliminary data.</text>
</comment>
<dbReference type="AlphaFoldDB" id="D0WJE4"/>
<dbReference type="HOGENOM" id="CLU_2685879_0_0_11"/>
<feature type="compositionally biased region" description="Polar residues" evidence="1">
    <location>
        <begin position="63"/>
        <end position="74"/>
    </location>
</feature>
<name>D0WJE4_SLAES</name>
<feature type="region of interest" description="Disordered" evidence="1">
    <location>
        <begin position="1"/>
        <end position="21"/>
    </location>
</feature>
<sequence length="74" mass="7736">MEAESTAGESPRSTPSRLNAGFSGKVAAKKAGLELEPEPVSFLPVLFSPAYEKSPPEGGLSILQGQRSMRVSAC</sequence>
<reference evidence="2" key="1">
    <citation type="submission" date="2009-10" db="EMBL/GenBank/DDBJ databases">
        <authorList>
            <person name="Weinstock G."/>
            <person name="Sodergren E."/>
            <person name="Clifton S."/>
            <person name="Fulton L."/>
            <person name="Fulton B."/>
            <person name="Courtney L."/>
            <person name="Fronick C."/>
            <person name="Harrison M."/>
            <person name="Strong C."/>
            <person name="Farmer C."/>
            <person name="Delahaunty K."/>
            <person name="Markovic C."/>
            <person name="Hall O."/>
            <person name="Minx P."/>
            <person name="Tomlinson C."/>
            <person name="Mitreva M."/>
            <person name="Nelson J."/>
            <person name="Hou S."/>
            <person name="Wollam A."/>
            <person name="Pepin K.H."/>
            <person name="Johnson M."/>
            <person name="Bhonagiri V."/>
            <person name="Nash W.E."/>
            <person name="Warren W."/>
            <person name="Chinwalla A."/>
            <person name="Mardis E.R."/>
            <person name="Wilson R.K."/>
        </authorList>
    </citation>
    <scope>NUCLEOTIDE SEQUENCE [LARGE SCALE GENOMIC DNA]</scope>
    <source>
        <strain evidence="2">ATCC 700122</strain>
    </source>
</reference>
<evidence type="ECO:0000313" key="3">
    <source>
        <dbReference type="Proteomes" id="UP000006001"/>
    </source>
</evidence>
<dbReference type="Proteomes" id="UP000006001">
    <property type="component" value="Unassembled WGS sequence"/>
</dbReference>
<organism evidence="2 3">
    <name type="scientific">Slackia exigua (strain ATCC 700122 / DSM 15923 / CIP 105133 / JCM 11022 / KCTC 5966 / S-7)</name>
    <dbReference type="NCBI Taxonomy" id="649764"/>
    <lineage>
        <taxon>Bacteria</taxon>
        <taxon>Bacillati</taxon>
        <taxon>Actinomycetota</taxon>
        <taxon>Coriobacteriia</taxon>
        <taxon>Eggerthellales</taxon>
        <taxon>Eggerthellaceae</taxon>
        <taxon>Slackia</taxon>
    </lineage>
</organism>
<accession>D0WJE4</accession>
<feature type="compositionally biased region" description="Polar residues" evidence="1">
    <location>
        <begin position="7"/>
        <end position="17"/>
    </location>
</feature>